<dbReference type="Proteomes" id="UP000003163">
    <property type="component" value="Unassembled WGS sequence"/>
</dbReference>
<dbReference type="VEuPathDB" id="MicrosporidiaDB:EDEG_03792"/>
<evidence type="ECO:0000313" key="3">
    <source>
        <dbReference type="Proteomes" id="UP000003163"/>
    </source>
</evidence>
<name>J9DGD7_EDHAE</name>
<proteinExistence type="predicted"/>
<feature type="signal peptide" evidence="1">
    <location>
        <begin position="1"/>
        <end position="20"/>
    </location>
</feature>
<accession>J9DGD7</accession>
<evidence type="ECO:0000256" key="1">
    <source>
        <dbReference type="SAM" id="SignalP"/>
    </source>
</evidence>
<evidence type="ECO:0000313" key="2">
    <source>
        <dbReference type="EMBL" id="EJW01660.1"/>
    </source>
</evidence>
<dbReference type="InParanoid" id="J9DGD7"/>
<organism evidence="2 3">
    <name type="scientific">Edhazardia aedis (strain USNM 41457)</name>
    <name type="common">Microsporidian parasite</name>
    <dbReference type="NCBI Taxonomy" id="1003232"/>
    <lineage>
        <taxon>Eukaryota</taxon>
        <taxon>Fungi</taxon>
        <taxon>Fungi incertae sedis</taxon>
        <taxon>Microsporidia</taxon>
        <taxon>Edhazardia</taxon>
    </lineage>
</organism>
<gene>
    <name evidence="2" type="ORF">EDEG_03792</name>
</gene>
<reference evidence="2 3" key="1">
    <citation type="submission" date="2011-08" db="EMBL/GenBank/DDBJ databases">
        <authorList>
            <person name="Liu Z.J."/>
            <person name="Shi F.L."/>
            <person name="Lu J.Q."/>
            <person name="Li M."/>
            <person name="Wang Z.L."/>
        </authorList>
    </citation>
    <scope>NUCLEOTIDE SEQUENCE [LARGE SCALE GENOMIC DNA]</scope>
    <source>
        <strain evidence="2 3">USNM 41457</strain>
    </source>
</reference>
<reference evidence="3" key="2">
    <citation type="submission" date="2015-07" db="EMBL/GenBank/DDBJ databases">
        <title>Contrasting host-pathogen interactions and genome evolution in two generalist and specialist microsporidian pathogens of mosquitoes.</title>
        <authorList>
            <consortium name="The Broad Institute Genomics Platform"/>
            <consortium name="The Broad Institute Genome Sequencing Center for Infectious Disease"/>
            <person name="Cuomo C.A."/>
            <person name="Sanscrainte N.D."/>
            <person name="Goldberg J.M."/>
            <person name="Heiman D."/>
            <person name="Young S."/>
            <person name="Zeng Q."/>
            <person name="Becnel J.J."/>
            <person name="Birren B.W."/>
        </authorList>
    </citation>
    <scope>NUCLEOTIDE SEQUENCE [LARGE SCALE GENOMIC DNA]</scope>
    <source>
        <strain evidence="3">USNM 41457</strain>
    </source>
</reference>
<dbReference type="EMBL" id="AFBI03000124">
    <property type="protein sequence ID" value="EJW01660.1"/>
    <property type="molecule type" value="Genomic_DNA"/>
</dbReference>
<keyword evidence="3" id="KW-1185">Reference proteome</keyword>
<feature type="chain" id="PRO_5003821605" evidence="1">
    <location>
        <begin position="21"/>
        <end position="199"/>
    </location>
</feature>
<protein>
    <submittedName>
        <fullName evidence="2">Uncharacterized protein</fullName>
    </submittedName>
</protein>
<comment type="caution">
    <text evidence="2">The sequence shown here is derived from an EMBL/GenBank/DDBJ whole genome shotgun (WGS) entry which is preliminary data.</text>
</comment>
<keyword evidence="1" id="KW-0732">Signal</keyword>
<dbReference type="HOGENOM" id="CLU_1250662_0_0_1"/>
<dbReference type="AlphaFoldDB" id="J9DGD7"/>
<sequence>MKSFLMKMVFFMIFKAFRSGSNSLFSRNPAINFTVKYFNTKKSNDFHKIHIHRLKSTKNALENNFNLLNSAFEDILLDEVSLSTELSEYYKYIQDELETNKNNLNQTNIDFFKNKPDFEEILDIIFNSVHENQREIIEIYINGHKERKKFLQSLIENFCDELNRTLLFATYNDFYKMLDSLHEIIFIIQMFMVDHSEGF</sequence>